<dbReference type="AlphaFoldDB" id="A0ABD6W6E7"/>
<reference evidence="2 3" key="1">
    <citation type="submission" date="2018-02" db="EMBL/GenBank/DDBJ databases">
        <title>Bacteriophage NCPPB3778 and a type I-E CRISPR drive the evolution of the US Biological Select Agent, Rathayibacter toxicus.</title>
        <authorList>
            <person name="Davis E.W.II."/>
            <person name="Tabima J.F."/>
            <person name="Weisberg A.J."/>
            <person name="Lopes L.D."/>
            <person name="Wiseman M.S."/>
            <person name="Wiseman M.S."/>
            <person name="Pupko T."/>
            <person name="Belcher M.S."/>
            <person name="Sechler A.J."/>
            <person name="Tancos M.A."/>
            <person name="Schroeder B.K."/>
            <person name="Murray T.D."/>
            <person name="Luster D.G."/>
            <person name="Schneider W.L."/>
            <person name="Rogers E."/>
            <person name="Andreote F.D."/>
            <person name="Grunwald N.J."/>
            <person name="Putnam M.L."/>
            <person name="Chang J.H."/>
        </authorList>
    </citation>
    <scope>NUCLEOTIDE SEQUENCE [LARGE SCALE GENOMIC DNA]</scope>
    <source>
        <strain evidence="2 3">AY1I9</strain>
    </source>
</reference>
<sequence>MTGGSSRRTASLLGEDSRAWLAERDHYGQLDTAFRLVSDEILVHGLRLARMWHTEGAYVIARRSPAALLLVQIEGECTLRSPVWGTQPRTLGPGDVAVLPGGAAPFHLSADRPVARYQIDYDLAGLPAHARIELESGILFSRPAKGYRDAVTSTANIAFNSSLSEGEAGFADFAVGLRHLSTALLLHALEATAPDLPEDAGSLHRAALRVISTRATDPDFTVESLAHAVGTSSRTLREVFAQTGSSAKAALTGERVRRARVHAAVGEDGDRFTTAEVARLSGFRDARALRRALAKVTAER</sequence>
<evidence type="ECO:0000313" key="3">
    <source>
        <dbReference type="Proteomes" id="UP000237881"/>
    </source>
</evidence>
<evidence type="ECO:0000313" key="2">
    <source>
        <dbReference type="EMBL" id="PPF11972.1"/>
    </source>
</evidence>
<dbReference type="InterPro" id="IPR018060">
    <property type="entry name" value="HTH_AraC"/>
</dbReference>
<comment type="caution">
    <text evidence="2">The sequence shown here is derived from an EMBL/GenBank/DDBJ whole genome shotgun (WGS) entry which is preliminary data.</text>
</comment>
<dbReference type="Proteomes" id="UP000237881">
    <property type="component" value="Unassembled WGS sequence"/>
</dbReference>
<accession>A0ABD6W6E7</accession>
<dbReference type="EMBL" id="PSUL01000028">
    <property type="protein sequence ID" value="PPF11972.1"/>
    <property type="molecule type" value="Genomic_DNA"/>
</dbReference>
<dbReference type="Gene3D" id="1.10.10.60">
    <property type="entry name" value="Homeodomain-like"/>
    <property type="match status" value="1"/>
</dbReference>
<name>A0ABD6W6E7_RATRA</name>
<proteinExistence type="predicted"/>
<organism evidence="2 3">
    <name type="scientific">Rathayibacter rathayi</name>
    <name type="common">Corynebacterium rathayi</name>
    <dbReference type="NCBI Taxonomy" id="33887"/>
    <lineage>
        <taxon>Bacteria</taxon>
        <taxon>Bacillati</taxon>
        <taxon>Actinomycetota</taxon>
        <taxon>Actinomycetes</taxon>
        <taxon>Micrococcales</taxon>
        <taxon>Microbacteriaceae</taxon>
        <taxon>Rathayibacter</taxon>
    </lineage>
</organism>
<feature type="domain" description="HTH araC/xylS-type" evidence="1">
    <location>
        <begin position="205"/>
        <end position="300"/>
    </location>
</feature>
<protein>
    <recommendedName>
        <fullName evidence="1">HTH araC/xylS-type domain-containing protein</fullName>
    </recommendedName>
</protein>
<evidence type="ECO:0000259" key="1">
    <source>
        <dbReference type="PROSITE" id="PS01124"/>
    </source>
</evidence>
<dbReference type="PROSITE" id="PS01124">
    <property type="entry name" value="HTH_ARAC_FAMILY_2"/>
    <property type="match status" value="1"/>
</dbReference>
<dbReference type="RefSeq" id="WP_104249324.1">
    <property type="nucleotide sequence ID" value="NZ_PSUD01000035.1"/>
</dbReference>
<gene>
    <name evidence="2" type="ORF">C5C04_11175</name>
</gene>